<name>A0A4Q4ZG33_9ACTN</name>
<organism evidence="2 3">
    <name type="scientific">Nocardioides guangzhouensis</name>
    <dbReference type="NCBI Taxonomy" id="2497878"/>
    <lineage>
        <taxon>Bacteria</taxon>
        <taxon>Bacillati</taxon>
        <taxon>Actinomycetota</taxon>
        <taxon>Actinomycetes</taxon>
        <taxon>Propionibacteriales</taxon>
        <taxon>Nocardioidaceae</taxon>
        <taxon>Nocardioides</taxon>
    </lineage>
</organism>
<reference evidence="2 3" key="1">
    <citation type="submission" date="2019-01" db="EMBL/GenBank/DDBJ databases">
        <title>Nocardioides guangzhouensis sp. nov., an actinobacterium isolated from soil.</title>
        <authorList>
            <person name="Fu Y."/>
            <person name="Cai Y."/>
            <person name="Lin Z."/>
            <person name="Chen P."/>
        </authorList>
    </citation>
    <scope>NUCLEOTIDE SEQUENCE [LARGE SCALE GENOMIC DNA]</scope>
    <source>
        <strain evidence="2 3">130</strain>
    </source>
</reference>
<evidence type="ECO:0000313" key="2">
    <source>
        <dbReference type="EMBL" id="RYP86264.1"/>
    </source>
</evidence>
<dbReference type="Gene3D" id="1.10.287.70">
    <property type="match status" value="1"/>
</dbReference>
<gene>
    <name evidence="2" type="ORF">EKO23_09940</name>
</gene>
<dbReference type="GO" id="GO:0034220">
    <property type="term" value="P:monoatomic ion transmembrane transport"/>
    <property type="evidence" value="ECO:0007669"/>
    <property type="project" value="UniProtKB-KW"/>
</dbReference>
<sequence length="83" mass="9050">MSNSAPSTFSEPLNHTRALYFTTTVFASVGFGDITAETDRSRALVSTQMILDLVILGAVVRRLVTAVRTRLHRSGTTRTTPNP</sequence>
<dbReference type="SUPFAM" id="SSF81324">
    <property type="entry name" value="Voltage-gated potassium channels"/>
    <property type="match status" value="1"/>
</dbReference>
<accession>A0A4Q4ZG33</accession>
<dbReference type="Pfam" id="PF07885">
    <property type="entry name" value="Ion_trans_2"/>
    <property type="match status" value="1"/>
</dbReference>
<feature type="domain" description="Potassium channel" evidence="1">
    <location>
        <begin position="9"/>
        <end position="67"/>
    </location>
</feature>
<dbReference type="Proteomes" id="UP000295198">
    <property type="component" value="Unassembled WGS sequence"/>
</dbReference>
<dbReference type="EMBL" id="SDKM01000012">
    <property type="protein sequence ID" value="RYP86264.1"/>
    <property type="molecule type" value="Genomic_DNA"/>
</dbReference>
<proteinExistence type="predicted"/>
<dbReference type="RefSeq" id="WP_134716748.1">
    <property type="nucleotide sequence ID" value="NZ_SDKM01000012.1"/>
</dbReference>
<keyword evidence="2" id="KW-0813">Transport</keyword>
<dbReference type="InterPro" id="IPR013099">
    <property type="entry name" value="K_chnl_dom"/>
</dbReference>
<keyword evidence="2" id="KW-0406">Ion transport</keyword>
<protein>
    <submittedName>
        <fullName evidence="2">Two pore domain potassium channel family protein</fullName>
    </submittedName>
</protein>
<dbReference type="OrthoDB" id="9799090at2"/>
<keyword evidence="3" id="KW-1185">Reference proteome</keyword>
<evidence type="ECO:0000259" key="1">
    <source>
        <dbReference type="Pfam" id="PF07885"/>
    </source>
</evidence>
<keyword evidence="2" id="KW-0407">Ion channel</keyword>
<dbReference type="AlphaFoldDB" id="A0A4Q4ZG33"/>
<comment type="caution">
    <text evidence="2">The sequence shown here is derived from an EMBL/GenBank/DDBJ whole genome shotgun (WGS) entry which is preliminary data.</text>
</comment>
<evidence type="ECO:0000313" key="3">
    <source>
        <dbReference type="Proteomes" id="UP000295198"/>
    </source>
</evidence>